<organism evidence="1 2">
    <name type="scientific">Artemisia annua</name>
    <name type="common">Sweet wormwood</name>
    <dbReference type="NCBI Taxonomy" id="35608"/>
    <lineage>
        <taxon>Eukaryota</taxon>
        <taxon>Viridiplantae</taxon>
        <taxon>Streptophyta</taxon>
        <taxon>Embryophyta</taxon>
        <taxon>Tracheophyta</taxon>
        <taxon>Spermatophyta</taxon>
        <taxon>Magnoliopsida</taxon>
        <taxon>eudicotyledons</taxon>
        <taxon>Gunneridae</taxon>
        <taxon>Pentapetalae</taxon>
        <taxon>asterids</taxon>
        <taxon>campanulids</taxon>
        <taxon>Asterales</taxon>
        <taxon>Asteraceae</taxon>
        <taxon>Asteroideae</taxon>
        <taxon>Anthemideae</taxon>
        <taxon>Artemisiinae</taxon>
        <taxon>Artemisia</taxon>
    </lineage>
</organism>
<dbReference type="EMBL" id="PKPP01000534">
    <property type="protein sequence ID" value="PWA91594.1"/>
    <property type="molecule type" value="Genomic_DNA"/>
</dbReference>
<proteinExistence type="predicted"/>
<accession>A0A2U1Q0N2</accession>
<dbReference type="PANTHER" id="PTHR46996">
    <property type="entry name" value="OS05G0488500 PROTEIN"/>
    <property type="match status" value="1"/>
</dbReference>
<dbReference type="PANTHER" id="PTHR46996:SF6">
    <property type="entry name" value="OS05G0488500 PROTEIN"/>
    <property type="match status" value="1"/>
</dbReference>
<comment type="caution">
    <text evidence="1">The sequence shown here is derived from an EMBL/GenBank/DDBJ whole genome shotgun (WGS) entry which is preliminary data.</text>
</comment>
<protein>
    <submittedName>
        <fullName evidence="1">Uncharacterized protein</fullName>
    </submittedName>
</protein>
<sequence length="54" mass="5894">MAPLNGRTVLVFRALCGCPPARLEVWGAKRGCPAGRLQVLGAKRICRTKKLVNF</sequence>
<dbReference type="AlphaFoldDB" id="A0A2U1Q0N2"/>
<evidence type="ECO:0000313" key="2">
    <source>
        <dbReference type="Proteomes" id="UP000245207"/>
    </source>
</evidence>
<dbReference type="STRING" id="35608.A0A2U1Q0N2"/>
<keyword evidence="2" id="KW-1185">Reference proteome</keyword>
<gene>
    <name evidence="1" type="ORF">CTI12_AA008010</name>
</gene>
<name>A0A2U1Q0N2_ARTAN</name>
<reference evidence="1 2" key="1">
    <citation type="journal article" date="2018" name="Mol. Plant">
        <title>The genome of Artemisia annua provides insight into the evolution of Asteraceae family and artemisinin biosynthesis.</title>
        <authorList>
            <person name="Shen Q."/>
            <person name="Zhang L."/>
            <person name="Liao Z."/>
            <person name="Wang S."/>
            <person name="Yan T."/>
            <person name="Shi P."/>
            <person name="Liu M."/>
            <person name="Fu X."/>
            <person name="Pan Q."/>
            <person name="Wang Y."/>
            <person name="Lv Z."/>
            <person name="Lu X."/>
            <person name="Zhang F."/>
            <person name="Jiang W."/>
            <person name="Ma Y."/>
            <person name="Chen M."/>
            <person name="Hao X."/>
            <person name="Li L."/>
            <person name="Tang Y."/>
            <person name="Lv G."/>
            <person name="Zhou Y."/>
            <person name="Sun X."/>
            <person name="Brodelius P.E."/>
            <person name="Rose J.K.C."/>
            <person name="Tang K."/>
        </authorList>
    </citation>
    <scope>NUCLEOTIDE SEQUENCE [LARGE SCALE GENOMIC DNA]</scope>
    <source>
        <strain evidence="2">cv. Huhao1</strain>
        <tissue evidence="1">Leaf</tissue>
    </source>
</reference>
<evidence type="ECO:0000313" key="1">
    <source>
        <dbReference type="EMBL" id="PWA91594.1"/>
    </source>
</evidence>
<dbReference type="Proteomes" id="UP000245207">
    <property type="component" value="Unassembled WGS sequence"/>
</dbReference>